<feature type="transmembrane region" description="Helical" evidence="6">
    <location>
        <begin position="265"/>
        <end position="283"/>
    </location>
</feature>
<reference evidence="9 10" key="1">
    <citation type="journal article" date="2014" name="PLoS ONE">
        <title>De novo Genome Assembly of the Fungal Plant Pathogen Pyrenophora semeniperda.</title>
        <authorList>
            <person name="Soliai M.M."/>
            <person name="Meyer S.E."/>
            <person name="Udall J.A."/>
            <person name="Elzinga D.E."/>
            <person name="Hermansen R.A."/>
            <person name="Bodily P.M."/>
            <person name="Hart A.A."/>
            <person name="Coleman C.E."/>
        </authorList>
    </citation>
    <scope>NUCLEOTIDE SEQUENCE [LARGE SCALE GENOMIC DNA]</scope>
    <source>
        <strain evidence="9 10">CCB06</strain>
        <tissue evidence="9">Mycelium</tissue>
    </source>
</reference>
<evidence type="ECO:0000313" key="9">
    <source>
        <dbReference type="EMBL" id="RMZ73814.1"/>
    </source>
</evidence>
<proteinExistence type="predicted"/>
<evidence type="ECO:0000256" key="6">
    <source>
        <dbReference type="RuleBase" id="RU363132"/>
    </source>
</evidence>
<comment type="subcellular location">
    <subcellularLocation>
        <location evidence="1 6">Endoplasmic reticulum membrane</location>
        <topology evidence="1 6">Multi-pass membrane protein</topology>
    </subcellularLocation>
</comment>
<keyword evidence="4 6" id="KW-1133">Transmembrane helix</keyword>
<protein>
    <recommendedName>
        <fullName evidence="6">Reticulon-like protein</fullName>
    </recommendedName>
</protein>
<dbReference type="OrthoDB" id="567788at2759"/>
<feature type="region of interest" description="Disordered" evidence="7">
    <location>
        <begin position="1"/>
        <end position="22"/>
    </location>
</feature>
<accession>A0A3M7MHL2</accession>
<sequence>MSDAPRVELPNTDTDFDHLNGTTHVSEMDADMSSHSNNNTAQNLQNSAIKAKDGILEIALSASAQTPAFMNSHPQSSFPRNHMQNAKNTVMNGPVAQNVKAESAKTRDEFADLVDSRTVPDHKAATGQNLTHYHSMFYRLLSWKNPRATGIAFASTVVFIFATRYLNLIRYIFKASYMILGLTAAAEVAGQATIGRGLTSQFRPRQYFTIPKASLERMTDDLEQLVNFFVIESQRIVFAENVYVTVTAFFTSLLSYFLIKFVPLWGLALISTVITFLGPLVYIKNKDVIDAQLEKGYNIANQQAQQVKGLANQHAGNAMKTVQGYTQQATAKAQETVNQYRGRSASPEVKKADFPSAPKHAPVAESSDEEEDEEVPVAQPVA</sequence>
<keyword evidence="3 6" id="KW-0256">Endoplasmic reticulum</keyword>
<evidence type="ECO:0000256" key="1">
    <source>
        <dbReference type="ARBA" id="ARBA00004477"/>
    </source>
</evidence>
<dbReference type="PROSITE" id="PS50845">
    <property type="entry name" value="RETICULON"/>
    <property type="match status" value="1"/>
</dbReference>
<feature type="domain" description="Reticulon" evidence="8">
    <location>
        <begin position="137"/>
        <end position="334"/>
    </location>
</feature>
<dbReference type="Proteomes" id="UP000265663">
    <property type="component" value="Unassembled WGS sequence"/>
</dbReference>
<feature type="region of interest" description="Disordered" evidence="7">
    <location>
        <begin position="337"/>
        <end position="382"/>
    </location>
</feature>
<evidence type="ECO:0000259" key="8">
    <source>
        <dbReference type="PROSITE" id="PS50845"/>
    </source>
</evidence>
<evidence type="ECO:0000256" key="7">
    <source>
        <dbReference type="SAM" id="MobiDB-lite"/>
    </source>
</evidence>
<evidence type="ECO:0000256" key="5">
    <source>
        <dbReference type="ARBA" id="ARBA00023136"/>
    </source>
</evidence>
<dbReference type="AlphaFoldDB" id="A0A3M7MHL2"/>
<keyword evidence="10" id="KW-1185">Reference proteome</keyword>
<organism evidence="9 10">
    <name type="scientific">Pyrenophora seminiperda CCB06</name>
    <dbReference type="NCBI Taxonomy" id="1302712"/>
    <lineage>
        <taxon>Eukaryota</taxon>
        <taxon>Fungi</taxon>
        <taxon>Dikarya</taxon>
        <taxon>Ascomycota</taxon>
        <taxon>Pezizomycotina</taxon>
        <taxon>Dothideomycetes</taxon>
        <taxon>Pleosporomycetidae</taxon>
        <taxon>Pleosporales</taxon>
        <taxon>Pleosporineae</taxon>
        <taxon>Pleosporaceae</taxon>
        <taxon>Pyrenophora</taxon>
    </lineage>
</organism>
<feature type="transmembrane region" description="Helical" evidence="6">
    <location>
        <begin position="148"/>
        <end position="166"/>
    </location>
</feature>
<feature type="transmembrane region" description="Helical" evidence="6">
    <location>
        <begin position="242"/>
        <end position="259"/>
    </location>
</feature>
<feature type="compositionally biased region" description="Acidic residues" evidence="7">
    <location>
        <begin position="366"/>
        <end position="375"/>
    </location>
</feature>
<name>A0A3M7MHL2_9PLEO</name>
<dbReference type="EMBL" id="KE747843">
    <property type="protein sequence ID" value="RMZ73814.1"/>
    <property type="molecule type" value="Genomic_DNA"/>
</dbReference>
<dbReference type="InterPro" id="IPR003388">
    <property type="entry name" value="Reticulon"/>
</dbReference>
<evidence type="ECO:0000256" key="3">
    <source>
        <dbReference type="ARBA" id="ARBA00022824"/>
    </source>
</evidence>
<dbReference type="Pfam" id="PF02453">
    <property type="entry name" value="Reticulon"/>
    <property type="match status" value="1"/>
</dbReference>
<evidence type="ECO:0000256" key="4">
    <source>
        <dbReference type="ARBA" id="ARBA00022989"/>
    </source>
</evidence>
<dbReference type="GO" id="GO:0005789">
    <property type="term" value="C:endoplasmic reticulum membrane"/>
    <property type="evidence" value="ECO:0007669"/>
    <property type="project" value="UniProtKB-SubCell"/>
</dbReference>
<keyword evidence="5 6" id="KW-0472">Membrane</keyword>
<gene>
    <name evidence="9" type="ORF">GMOD_00004610</name>
</gene>
<keyword evidence="2 6" id="KW-0812">Transmembrane</keyword>
<evidence type="ECO:0000256" key="2">
    <source>
        <dbReference type="ARBA" id="ARBA00022692"/>
    </source>
</evidence>
<evidence type="ECO:0000313" key="10">
    <source>
        <dbReference type="Proteomes" id="UP000265663"/>
    </source>
</evidence>